<evidence type="ECO:0000256" key="1">
    <source>
        <dbReference type="ARBA" id="ARBA00023015"/>
    </source>
</evidence>
<evidence type="ECO:0000256" key="3">
    <source>
        <dbReference type="ARBA" id="ARBA00023163"/>
    </source>
</evidence>
<reference evidence="7" key="1">
    <citation type="submission" date="2015-07" db="EMBL/GenBank/DDBJ databases">
        <title>Transcriptome Assembly of Anthurium amnicola.</title>
        <authorList>
            <person name="Suzuki J."/>
        </authorList>
    </citation>
    <scope>NUCLEOTIDE SEQUENCE</scope>
</reference>
<dbReference type="GO" id="GO:0006355">
    <property type="term" value="P:regulation of DNA-templated transcription"/>
    <property type="evidence" value="ECO:0007669"/>
    <property type="project" value="InterPro"/>
</dbReference>
<dbReference type="Pfam" id="PF02365">
    <property type="entry name" value="NAM"/>
    <property type="match status" value="1"/>
</dbReference>
<organism evidence="7">
    <name type="scientific">Anthurium amnicola</name>
    <dbReference type="NCBI Taxonomy" id="1678845"/>
    <lineage>
        <taxon>Eukaryota</taxon>
        <taxon>Viridiplantae</taxon>
        <taxon>Streptophyta</taxon>
        <taxon>Embryophyta</taxon>
        <taxon>Tracheophyta</taxon>
        <taxon>Spermatophyta</taxon>
        <taxon>Magnoliopsida</taxon>
        <taxon>Liliopsida</taxon>
        <taxon>Araceae</taxon>
        <taxon>Pothoideae</taxon>
        <taxon>Potheae</taxon>
        <taxon>Anthurium</taxon>
    </lineage>
</organism>
<dbReference type="SUPFAM" id="SSF101941">
    <property type="entry name" value="NAC domain"/>
    <property type="match status" value="1"/>
</dbReference>
<dbReference type="GO" id="GO:0003677">
    <property type="term" value="F:DNA binding"/>
    <property type="evidence" value="ECO:0007669"/>
    <property type="project" value="UniProtKB-KW"/>
</dbReference>
<feature type="region of interest" description="Disordered" evidence="5">
    <location>
        <begin position="224"/>
        <end position="243"/>
    </location>
</feature>
<dbReference type="PANTHER" id="PTHR31744">
    <property type="entry name" value="PROTEIN CUP-SHAPED COTYLEDON 2-RELATED"/>
    <property type="match status" value="1"/>
</dbReference>
<proteinExistence type="predicted"/>
<keyword evidence="4" id="KW-0539">Nucleus</keyword>
<dbReference type="PANTHER" id="PTHR31744:SF4">
    <property type="entry name" value="NAC TRANSCRIPTION FACTOR"/>
    <property type="match status" value="1"/>
</dbReference>
<evidence type="ECO:0000256" key="4">
    <source>
        <dbReference type="ARBA" id="ARBA00023242"/>
    </source>
</evidence>
<evidence type="ECO:0000259" key="6">
    <source>
        <dbReference type="PROSITE" id="PS51005"/>
    </source>
</evidence>
<evidence type="ECO:0000256" key="2">
    <source>
        <dbReference type="ARBA" id="ARBA00023125"/>
    </source>
</evidence>
<keyword evidence="3" id="KW-0804">Transcription</keyword>
<gene>
    <name evidence="7" type="primary">NAC021_2</name>
    <name evidence="7" type="ORF">g.75203</name>
</gene>
<name>A0A1D1YXD5_9ARAE</name>
<evidence type="ECO:0000256" key="5">
    <source>
        <dbReference type="SAM" id="MobiDB-lite"/>
    </source>
</evidence>
<dbReference type="EMBL" id="GDJX01008636">
    <property type="protein sequence ID" value="JAT59300.1"/>
    <property type="molecule type" value="Transcribed_RNA"/>
</dbReference>
<dbReference type="PROSITE" id="PS51005">
    <property type="entry name" value="NAC"/>
    <property type="match status" value="1"/>
</dbReference>
<dbReference type="FunFam" id="2.170.150.80:FF:000006">
    <property type="entry name" value="NAC domain-containing protein 100-like"/>
    <property type="match status" value="1"/>
</dbReference>
<dbReference type="InterPro" id="IPR036093">
    <property type="entry name" value="NAC_dom_sf"/>
</dbReference>
<sequence>FYPNEYGKLSSLLHGQLAQSIRPPPPCKLLFLSPSLSLSLPPPSAPQPPYKAKKSSSMGLRDIESTLPPGFRFYPSDEELVCHYLYKKVINERVSGGTMVEVDLHTREPWELPEVAKLSANEWYFFSFRDRKYATGSRTNRATKSGYWKATGKDRTVYEPTTRAIVGMRKTLVFYSGRAPNGIKTGWVMHEFRLEDPHMPPKEDWVLCRVFHKKKGETVRYSLDSEQGNVGSSSPNLEPSSSPQLVDQVMTDGFEQQVAPYAPYASNHHVEGTTVDQNSFLNLALLHCNVVEFPQEMGGTSALRMGTNGGDEYGFLLDVAELDGHVLGDVGMSSLDGMGFRDGEDKVFF</sequence>
<protein>
    <submittedName>
        <fullName evidence="7">NAC domain-containing protein 21/22</fullName>
    </submittedName>
</protein>
<evidence type="ECO:0000313" key="7">
    <source>
        <dbReference type="EMBL" id="JAT59300.1"/>
    </source>
</evidence>
<keyword evidence="1" id="KW-0805">Transcription regulation</keyword>
<dbReference type="InterPro" id="IPR003441">
    <property type="entry name" value="NAC-dom"/>
</dbReference>
<feature type="compositionally biased region" description="Low complexity" evidence="5">
    <location>
        <begin position="232"/>
        <end position="243"/>
    </location>
</feature>
<feature type="domain" description="NAC" evidence="6">
    <location>
        <begin position="67"/>
        <end position="213"/>
    </location>
</feature>
<accession>A0A1D1YXD5</accession>
<keyword evidence="2" id="KW-0238">DNA-binding</keyword>
<dbReference type="AlphaFoldDB" id="A0A1D1YXD5"/>
<dbReference type="Gene3D" id="2.170.150.80">
    <property type="entry name" value="NAC domain"/>
    <property type="match status" value="1"/>
</dbReference>
<feature type="non-terminal residue" evidence="7">
    <location>
        <position position="1"/>
    </location>
</feature>